<organism evidence="2 3">
    <name type="scientific">Tumebacillus amylolyticus</name>
    <dbReference type="NCBI Taxonomy" id="2801339"/>
    <lineage>
        <taxon>Bacteria</taxon>
        <taxon>Bacillati</taxon>
        <taxon>Bacillota</taxon>
        <taxon>Bacilli</taxon>
        <taxon>Bacillales</taxon>
        <taxon>Alicyclobacillaceae</taxon>
        <taxon>Tumebacillus</taxon>
    </lineage>
</organism>
<dbReference type="RefSeq" id="WP_201634733.1">
    <property type="nucleotide sequence ID" value="NZ_JAEQNB010000003.1"/>
</dbReference>
<proteinExistence type="predicted"/>
<keyword evidence="1" id="KW-0812">Transmembrane</keyword>
<dbReference type="EMBL" id="JAEQNB010000003">
    <property type="protein sequence ID" value="MBL0387076.1"/>
    <property type="molecule type" value="Genomic_DNA"/>
</dbReference>
<feature type="transmembrane region" description="Helical" evidence="1">
    <location>
        <begin position="95"/>
        <end position="115"/>
    </location>
</feature>
<protein>
    <submittedName>
        <fullName evidence="2">Uncharacterized protein</fullName>
    </submittedName>
</protein>
<sequence>MFNELNWKRILTVAGVLGVVSGIIPMFFTPDLLLSTLPVAMMFAIYFIVQKVTNRRFTHGIIGSVLSALISYVVYFIYVYAKLGASEGTTALKNALVQLPMLVVIISVFGTFIFTKTHEWTEKKRGELDAKVAAKKANESKAQVKDKHSKVDKPYVAHATTKKYRNTKKKKKK</sequence>
<evidence type="ECO:0000313" key="2">
    <source>
        <dbReference type="EMBL" id="MBL0387076.1"/>
    </source>
</evidence>
<gene>
    <name evidence="2" type="ORF">JJB07_10480</name>
</gene>
<accession>A0ABS1J9X0</accession>
<name>A0ABS1J9X0_9BACL</name>
<evidence type="ECO:0000313" key="3">
    <source>
        <dbReference type="Proteomes" id="UP000602284"/>
    </source>
</evidence>
<comment type="caution">
    <text evidence="2">The sequence shown here is derived from an EMBL/GenBank/DDBJ whole genome shotgun (WGS) entry which is preliminary data.</text>
</comment>
<reference evidence="2 3" key="1">
    <citation type="submission" date="2021-01" db="EMBL/GenBank/DDBJ databases">
        <title>Tumebacillus sp. strain ITR2 16S ribosomal RNA gene Genome sequencing and assembly.</title>
        <authorList>
            <person name="Kang M."/>
        </authorList>
    </citation>
    <scope>NUCLEOTIDE SEQUENCE [LARGE SCALE GENOMIC DNA]</scope>
    <source>
        <strain evidence="2 3">ITR2</strain>
    </source>
</reference>
<keyword evidence="3" id="KW-1185">Reference proteome</keyword>
<keyword evidence="1" id="KW-0472">Membrane</keyword>
<evidence type="ECO:0000256" key="1">
    <source>
        <dbReference type="SAM" id="Phobius"/>
    </source>
</evidence>
<dbReference type="Proteomes" id="UP000602284">
    <property type="component" value="Unassembled WGS sequence"/>
</dbReference>
<feature type="transmembrane region" description="Helical" evidence="1">
    <location>
        <begin position="32"/>
        <end position="49"/>
    </location>
</feature>
<keyword evidence="1" id="KW-1133">Transmembrane helix</keyword>
<feature type="transmembrane region" description="Helical" evidence="1">
    <location>
        <begin position="61"/>
        <end position="83"/>
    </location>
</feature>